<organism evidence="7 8">
    <name type="scientific">Didymella pomorum</name>
    <dbReference type="NCBI Taxonomy" id="749634"/>
    <lineage>
        <taxon>Eukaryota</taxon>
        <taxon>Fungi</taxon>
        <taxon>Dikarya</taxon>
        <taxon>Ascomycota</taxon>
        <taxon>Pezizomycotina</taxon>
        <taxon>Dothideomycetes</taxon>
        <taxon>Pleosporomycetidae</taxon>
        <taxon>Pleosporales</taxon>
        <taxon>Pleosporineae</taxon>
        <taxon>Didymellaceae</taxon>
        <taxon>Didymella</taxon>
    </lineage>
</organism>
<gene>
    <name evidence="7" type="ORF">N0V91_010154</name>
</gene>
<keyword evidence="3 6" id="KW-0349">Heme</keyword>
<dbReference type="SUPFAM" id="SSF48264">
    <property type="entry name" value="Cytochrome P450"/>
    <property type="match status" value="1"/>
</dbReference>
<dbReference type="InterPro" id="IPR001128">
    <property type="entry name" value="Cyt_P450"/>
</dbReference>
<keyword evidence="8" id="KW-1185">Reference proteome</keyword>
<proteinExistence type="inferred from homology"/>
<evidence type="ECO:0000256" key="1">
    <source>
        <dbReference type="ARBA" id="ARBA00001971"/>
    </source>
</evidence>
<reference evidence="7" key="1">
    <citation type="submission" date="2022-10" db="EMBL/GenBank/DDBJ databases">
        <title>Tapping the CABI collections for fungal endophytes: first genome assemblies for Collariella, Neodidymelliopsis, Ascochyta clinopodiicola, Didymella pomorum, Didymosphaeria variabile, Neocosmospora piperis and Neocucurbitaria cava.</title>
        <authorList>
            <person name="Hill R."/>
        </authorList>
    </citation>
    <scope>NUCLEOTIDE SEQUENCE</scope>
    <source>
        <strain evidence="7">IMI 355091</strain>
    </source>
</reference>
<dbReference type="PANTHER" id="PTHR24305:SF210">
    <property type="entry name" value="CYTOCHROME P450 MONOOXYGENASE ASQL-RELATED"/>
    <property type="match status" value="1"/>
</dbReference>
<accession>A0A9W8Z5Y0</accession>
<dbReference type="PANTHER" id="PTHR24305">
    <property type="entry name" value="CYTOCHROME P450"/>
    <property type="match status" value="1"/>
</dbReference>
<dbReference type="Pfam" id="PF00067">
    <property type="entry name" value="p450"/>
    <property type="match status" value="1"/>
</dbReference>
<comment type="cofactor">
    <cofactor evidence="1 6">
        <name>heme</name>
        <dbReference type="ChEBI" id="CHEBI:30413"/>
    </cofactor>
</comment>
<dbReference type="InterPro" id="IPR050121">
    <property type="entry name" value="Cytochrome_P450_monoxygenase"/>
</dbReference>
<sequence length="351" mass="39761">MNITDNVPHAAGGLAAVIADLEDVVQQYVNLVTAQLGAWSSRPDGTNIVEALNWITFDIFGELAFGESFNAVENGETHQWVSVLIDTVREMSLVNMRKRMPIMNLILPFMVPSDLGAKLAAHWAHTVAMIESRIAKKDTITRTDFFLNILESGMMEEELLQQNANILIIAGSETTATALAGCLYHLMHNDNCLATLQKDVRSAFNRLDAITGDATQKLPYLHARVEEALRIYPPVAFGLQRVSLVSSQNWTISHDERYWQDPDSFQPERWLNQGLGDNRDAFQRFSLGPRACTSINLAYLEIRVILAKMVWQYDFELLSKDLDWERDSMMHVLWQKPAMNMRFLPRADFGS</sequence>
<dbReference type="OrthoDB" id="1470350at2759"/>
<comment type="caution">
    <text evidence="7">The sequence shown here is derived from an EMBL/GenBank/DDBJ whole genome shotgun (WGS) entry which is preliminary data.</text>
</comment>
<evidence type="ECO:0000313" key="7">
    <source>
        <dbReference type="EMBL" id="KAJ4398515.1"/>
    </source>
</evidence>
<dbReference type="PRINTS" id="PR00463">
    <property type="entry name" value="EP450I"/>
</dbReference>
<evidence type="ECO:0000256" key="2">
    <source>
        <dbReference type="ARBA" id="ARBA00010617"/>
    </source>
</evidence>
<dbReference type="AlphaFoldDB" id="A0A9W8Z5Y0"/>
<dbReference type="Proteomes" id="UP001140510">
    <property type="component" value="Unassembled WGS sequence"/>
</dbReference>
<evidence type="ECO:0000256" key="6">
    <source>
        <dbReference type="PIRSR" id="PIRSR602401-1"/>
    </source>
</evidence>
<evidence type="ECO:0000256" key="3">
    <source>
        <dbReference type="ARBA" id="ARBA00022617"/>
    </source>
</evidence>
<protein>
    <recommendedName>
        <fullName evidence="9">Cytochrome P450</fullName>
    </recommendedName>
</protein>
<dbReference type="EMBL" id="JAPEVA010000128">
    <property type="protein sequence ID" value="KAJ4398515.1"/>
    <property type="molecule type" value="Genomic_DNA"/>
</dbReference>
<evidence type="ECO:0000256" key="4">
    <source>
        <dbReference type="ARBA" id="ARBA00022723"/>
    </source>
</evidence>
<dbReference type="Gene3D" id="1.10.630.10">
    <property type="entry name" value="Cytochrome P450"/>
    <property type="match status" value="1"/>
</dbReference>
<dbReference type="GO" id="GO:0004497">
    <property type="term" value="F:monooxygenase activity"/>
    <property type="evidence" value="ECO:0007669"/>
    <property type="project" value="InterPro"/>
</dbReference>
<name>A0A9W8Z5Y0_9PLEO</name>
<dbReference type="PRINTS" id="PR00385">
    <property type="entry name" value="P450"/>
</dbReference>
<evidence type="ECO:0000256" key="5">
    <source>
        <dbReference type="ARBA" id="ARBA00023004"/>
    </source>
</evidence>
<keyword evidence="4 6" id="KW-0479">Metal-binding</keyword>
<dbReference type="InterPro" id="IPR002401">
    <property type="entry name" value="Cyt_P450_E_grp-I"/>
</dbReference>
<comment type="similarity">
    <text evidence="2">Belongs to the cytochrome P450 family.</text>
</comment>
<evidence type="ECO:0000313" key="8">
    <source>
        <dbReference type="Proteomes" id="UP001140510"/>
    </source>
</evidence>
<dbReference type="GO" id="GO:0020037">
    <property type="term" value="F:heme binding"/>
    <property type="evidence" value="ECO:0007669"/>
    <property type="project" value="InterPro"/>
</dbReference>
<dbReference type="InterPro" id="IPR036396">
    <property type="entry name" value="Cyt_P450_sf"/>
</dbReference>
<dbReference type="GO" id="GO:0005506">
    <property type="term" value="F:iron ion binding"/>
    <property type="evidence" value="ECO:0007669"/>
    <property type="project" value="InterPro"/>
</dbReference>
<dbReference type="GO" id="GO:0016705">
    <property type="term" value="F:oxidoreductase activity, acting on paired donors, with incorporation or reduction of molecular oxygen"/>
    <property type="evidence" value="ECO:0007669"/>
    <property type="project" value="InterPro"/>
</dbReference>
<evidence type="ECO:0008006" key="9">
    <source>
        <dbReference type="Google" id="ProtNLM"/>
    </source>
</evidence>
<keyword evidence="5 6" id="KW-0408">Iron</keyword>
<feature type="binding site" description="axial binding residue" evidence="6">
    <location>
        <position position="292"/>
    </location>
    <ligand>
        <name>heme</name>
        <dbReference type="ChEBI" id="CHEBI:30413"/>
    </ligand>
    <ligandPart>
        <name>Fe</name>
        <dbReference type="ChEBI" id="CHEBI:18248"/>
    </ligandPart>
</feature>